<organism evidence="8 9">
    <name type="scientific">Monodelphis domestica</name>
    <name type="common">Gray short-tailed opossum</name>
    <dbReference type="NCBI Taxonomy" id="13616"/>
    <lineage>
        <taxon>Eukaryota</taxon>
        <taxon>Metazoa</taxon>
        <taxon>Chordata</taxon>
        <taxon>Craniata</taxon>
        <taxon>Vertebrata</taxon>
        <taxon>Euteleostomi</taxon>
        <taxon>Mammalia</taxon>
        <taxon>Metatheria</taxon>
        <taxon>Didelphimorphia</taxon>
        <taxon>Didelphidae</taxon>
        <taxon>Monodelphis</taxon>
    </lineage>
</organism>
<evidence type="ECO:0008006" key="10">
    <source>
        <dbReference type="Google" id="ProtNLM"/>
    </source>
</evidence>
<keyword evidence="2" id="KW-0539">Nucleus</keyword>
<dbReference type="OMA" id="RWQVCIS"/>
<feature type="compositionally biased region" description="Polar residues" evidence="5">
    <location>
        <begin position="269"/>
        <end position="304"/>
    </location>
</feature>
<dbReference type="HOGENOM" id="CLU_014825_2_0_1"/>
<evidence type="ECO:0000256" key="1">
    <source>
        <dbReference type="ARBA" id="ARBA00004123"/>
    </source>
</evidence>
<comment type="similarity">
    <text evidence="3">Belongs to the ARTD/PARP family.</text>
</comment>
<dbReference type="Pfam" id="PF00644">
    <property type="entry name" value="PARP"/>
    <property type="match status" value="1"/>
</dbReference>
<dbReference type="SUPFAM" id="SSF56399">
    <property type="entry name" value="ADP-ribosylation"/>
    <property type="match status" value="1"/>
</dbReference>
<feature type="domain" description="C3H1-type" evidence="6">
    <location>
        <begin position="147"/>
        <end position="168"/>
    </location>
</feature>
<dbReference type="GeneTree" id="ENSGT00940000162001"/>
<keyword evidence="4" id="KW-0863">Zinc-finger</keyword>
<dbReference type="PROSITE" id="PS51059">
    <property type="entry name" value="PARP_CATALYTIC"/>
    <property type="match status" value="1"/>
</dbReference>
<dbReference type="GO" id="GO:0005634">
    <property type="term" value="C:nucleus"/>
    <property type="evidence" value="ECO:0000318"/>
    <property type="project" value="GO_Central"/>
</dbReference>
<feature type="compositionally biased region" description="Basic and acidic residues" evidence="5">
    <location>
        <begin position="418"/>
        <end position="429"/>
    </location>
</feature>
<evidence type="ECO:0000256" key="2">
    <source>
        <dbReference type="ARBA" id="ARBA00023242"/>
    </source>
</evidence>
<dbReference type="GO" id="GO:0061014">
    <property type="term" value="P:positive regulation of mRNA catabolic process"/>
    <property type="evidence" value="ECO:0000318"/>
    <property type="project" value="GO_Central"/>
</dbReference>
<dbReference type="PROSITE" id="PS50103">
    <property type="entry name" value="ZF_C3H1"/>
    <property type="match status" value="1"/>
</dbReference>
<dbReference type="GO" id="GO:0008270">
    <property type="term" value="F:zinc ion binding"/>
    <property type="evidence" value="ECO:0007669"/>
    <property type="project" value="UniProtKB-KW"/>
</dbReference>
<accession>F6TWC3</accession>
<protein>
    <recommendedName>
        <fullName evidence="10">Poly [ADP-ribose] polymerase</fullName>
    </recommendedName>
</protein>
<name>F6TWC3_MONDO</name>
<dbReference type="InterPro" id="IPR037197">
    <property type="entry name" value="WWE_dom_sf"/>
</dbReference>
<dbReference type="Proteomes" id="UP000002280">
    <property type="component" value="Chromosome 8"/>
</dbReference>
<dbReference type="GO" id="GO:0009615">
    <property type="term" value="P:response to virus"/>
    <property type="evidence" value="ECO:0000318"/>
    <property type="project" value="GO_Central"/>
</dbReference>
<reference evidence="8" key="2">
    <citation type="submission" date="2025-08" db="UniProtKB">
        <authorList>
            <consortium name="Ensembl"/>
        </authorList>
    </citation>
    <scope>IDENTIFICATION</scope>
</reference>
<feature type="region of interest" description="Disordered" evidence="5">
    <location>
        <begin position="200"/>
        <end position="337"/>
    </location>
</feature>
<sequence>MADPTVCDFLTRILCAHGGRMELRELLGHIELSETQVVEVLSEAGPERFMLLDQGPGTCPVVLATTSVRVCRRKVCEGQCEALHLCKLNLLDRILKKHSLFTLSKKELGVLLLQSDPFFLPDICKHYKGENRSDSCSKKTECQRLHICEHFTQGKCGFEHCNRSHNLMDTKALELLREHGLTDSIIMNIQDIYNQKHAKNKKFLSGRKGQSNQRKRESRSQSRNRYFFETQELAPSPSALVGTSHIPGPDKTTPAPLPSFEGKAKESRTTTLSKDCAQSVSVSPKTSKTQEGCQAGTNSNVSVTSHRESRFGNQDGTQLAASTSPPFSTDKGSTPVRSSRVERKINMFFGSEDDSFSGPDLITTSKSGVMPSHNCANAGDDFGNQKAYSSPGLPKTVHVQGKGSNPVVFSKYKQTANGKKEDSSCKSKDNQSTLANPQMAKTATSIGKLATPIPNHSVANVSSTVRSRTFWNTHEQQHNLNKLADESLACQTDALNLNSNIHFHLPYRWQLRIANNWKDFKDMEDIEKAYCDPNISHHSIDFQKMTFGYFSVRRLSTPSTIQKPDYALSTEWLWYWKDELDQWIEYGKEVCVHFLPDNTGKPRKMIQTNILYHTKREVRRRPKFVNILEASVPLTVVPLSCQNAFLIGFFFLFFFKLLEVSRMSNEYVVIDFRFKSTMKNFEIQKIMRNQNPSLWNKFQRFVEKILFHATDQTRITSICTFSFDYSYQSLHEAKYGKGIYFAKEASSSHNNHKSSAKKKIMFVAQVLVGIMAEGKETHRPPELTIVDNINNPSIFVIFDSHQVYPEYVIEYTDIDKACSIS</sequence>
<dbReference type="FunCoup" id="F6TWC3">
    <property type="interactions" value="866"/>
</dbReference>
<dbReference type="AlphaFoldDB" id="F6TWC3"/>
<dbReference type="PANTHER" id="PTHR45740">
    <property type="entry name" value="POLY [ADP-RIBOSE] POLYMERASE"/>
    <property type="match status" value="1"/>
</dbReference>
<dbReference type="GO" id="GO:0003950">
    <property type="term" value="F:NAD+ poly-ADP-ribosyltransferase activity"/>
    <property type="evidence" value="ECO:0007669"/>
    <property type="project" value="InterPro"/>
</dbReference>
<dbReference type="InterPro" id="IPR036388">
    <property type="entry name" value="WH-like_DNA-bd_sf"/>
</dbReference>
<dbReference type="InterPro" id="IPR051712">
    <property type="entry name" value="ARTD-AVP"/>
</dbReference>
<evidence type="ECO:0000256" key="5">
    <source>
        <dbReference type="SAM" id="MobiDB-lite"/>
    </source>
</evidence>
<evidence type="ECO:0000256" key="3">
    <source>
        <dbReference type="ARBA" id="ARBA00024347"/>
    </source>
</evidence>
<proteinExistence type="inferred from homology"/>
<dbReference type="SUPFAM" id="SSF117839">
    <property type="entry name" value="WWE domain"/>
    <property type="match status" value="1"/>
</dbReference>
<dbReference type="PANTHER" id="PTHR45740:SF8">
    <property type="entry name" value="ZINC FINGER CCCH-TYPE ANTIVIRAL PROTEIN 1"/>
    <property type="match status" value="1"/>
</dbReference>
<dbReference type="InterPro" id="IPR041360">
    <property type="entry name" value="ZAP_HTH"/>
</dbReference>
<evidence type="ECO:0000256" key="4">
    <source>
        <dbReference type="PROSITE-ProRule" id="PRU00723"/>
    </source>
</evidence>
<evidence type="ECO:0000313" key="8">
    <source>
        <dbReference type="Ensembl" id="ENSMODP00000017214.3"/>
    </source>
</evidence>
<evidence type="ECO:0000313" key="9">
    <source>
        <dbReference type="Proteomes" id="UP000002280"/>
    </source>
</evidence>
<dbReference type="InterPro" id="IPR000571">
    <property type="entry name" value="Znf_CCCH"/>
</dbReference>
<evidence type="ECO:0000259" key="7">
    <source>
        <dbReference type="PROSITE" id="PS51059"/>
    </source>
</evidence>
<dbReference type="STRING" id="13616.ENSMODP00000017214"/>
<comment type="subcellular location">
    <subcellularLocation>
        <location evidence="1">Nucleus</location>
    </subcellularLocation>
</comment>
<dbReference type="InterPro" id="IPR012317">
    <property type="entry name" value="Poly(ADP-ribose)pol_cat_dom"/>
</dbReference>
<dbReference type="Gene3D" id="3.90.228.10">
    <property type="match status" value="1"/>
</dbReference>
<keyword evidence="4" id="KW-0862">Zinc</keyword>
<dbReference type="Bgee" id="ENSMODG00000013769">
    <property type="expression patterns" value="Expressed in uterus and 21 other cell types or tissues"/>
</dbReference>
<dbReference type="Pfam" id="PF23466">
    <property type="entry name" value="WWE_4"/>
    <property type="match status" value="1"/>
</dbReference>
<keyword evidence="9" id="KW-1185">Reference proteome</keyword>
<evidence type="ECO:0000259" key="6">
    <source>
        <dbReference type="PROSITE" id="PS50103"/>
    </source>
</evidence>
<keyword evidence="4" id="KW-0479">Metal-binding</keyword>
<reference evidence="8" key="3">
    <citation type="submission" date="2025-09" db="UniProtKB">
        <authorList>
            <consortium name="Ensembl"/>
        </authorList>
    </citation>
    <scope>IDENTIFICATION</scope>
</reference>
<dbReference type="InterPro" id="IPR040954">
    <property type="entry name" value="Znf-CCCH_8"/>
</dbReference>
<dbReference type="Pfam" id="PF18633">
    <property type="entry name" value="zf-CCCH_8"/>
    <property type="match status" value="1"/>
</dbReference>
<feature type="compositionally biased region" description="Polar residues" evidence="5">
    <location>
        <begin position="311"/>
        <end position="337"/>
    </location>
</feature>
<dbReference type="GO" id="GO:0032481">
    <property type="term" value="P:positive regulation of type I interferon production"/>
    <property type="evidence" value="ECO:0000318"/>
    <property type="project" value="GO_Central"/>
</dbReference>
<dbReference type="InParanoid" id="F6TWC3"/>
<dbReference type="Gene3D" id="1.10.10.10">
    <property type="entry name" value="Winged helix-like DNA-binding domain superfamily/Winged helix DNA-binding domain"/>
    <property type="match status" value="1"/>
</dbReference>
<feature type="domain" description="PARP catalytic" evidence="7">
    <location>
        <begin position="637"/>
        <end position="821"/>
    </location>
</feature>
<dbReference type="Pfam" id="PF18606">
    <property type="entry name" value="HTH_53"/>
    <property type="match status" value="1"/>
</dbReference>
<reference evidence="8 9" key="1">
    <citation type="journal article" date="2007" name="Nature">
        <title>Genome of the marsupial Monodelphis domestica reveals innovation in non-coding sequences.</title>
        <authorList>
            <person name="Mikkelsen T.S."/>
            <person name="Wakefield M.J."/>
            <person name="Aken B."/>
            <person name="Amemiya C.T."/>
            <person name="Chang J.L."/>
            <person name="Duke S."/>
            <person name="Garber M."/>
            <person name="Gentles A.J."/>
            <person name="Goodstadt L."/>
            <person name="Heger A."/>
            <person name="Jurka J."/>
            <person name="Kamal M."/>
            <person name="Mauceli E."/>
            <person name="Searle S.M."/>
            <person name="Sharpe T."/>
            <person name="Baker M.L."/>
            <person name="Batzer M.A."/>
            <person name="Benos P.V."/>
            <person name="Belov K."/>
            <person name="Clamp M."/>
            <person name="Cook A."/>
            <person name="Cuff J."/>
            <person name="Das R."/>
            <person name="Davidow L."/>
            <person name="Deakin J.E."/>
            <person name="Fazzari M.J."/>
            <person name="Glass J.L."/>
            <person name="Grabherr M."/>
            <person name="Greally J.M."/>
            <person name="Gu W."/>
            <person name="Hore T.A."/>
            <person name="Huttley G.A."/>
            <person name="Kleber M."/>
            <person name="Jirtle R.L."/>
            <person name="Koina E."/>
            <person name="Lee J.T."/>
            <person name="Mahony S."/>
            <person name="Marra M.A."/>
            <person name="Miller R.D."/>
            <person name="Nicholls R.D."/>
            <person name="Oda M."/>
            <person name="Papenfuss A.T."/>
            <person name="Parra Z.E."/>
            <person name="Pollock D.D."/>
            <person name="Ray D.A."/>
            <person name="Schein J.E."/>
            <person name="Speed T.P."/>
            <person name="Thompson K."/>
            <person name="VandeBerg J.L."/>
            <person name="Wade C.M."/>
            <person name="Walker J.A."/>
            <person name="Waters P.D."/>
            <person name="Webber C."/>
            <person name="Weidman J.R."/>
            <person name="Xie X."/>
            <person name="Zody M.C."/>
            <person name="Baldwin J."/>
            <person name="Abdouelleil A."/>
            <person name="Abdulkadir J."/>
            <person name="Abebe A."/>
            <person name="Abera B."/>
            <person name="Abreu J."/>
            <person name="Acer S.C."/>
            <person name="Aftuck L."/>
            <person name="Alexander A."/>
            <person name="An P."/>
            <person name="Anderson E."/>
            <person name="Anderson S."/>
            <person name="Arachi H."/>
            <person name="Azer M."/>
            <person name="Bachantsang P."/>
            <person name="Barry A."/>
            <person name="Bayul T."/>
            <person name="Berlin A."/>
            <person name="Bessette D."/>
            <person name="Bloom T."/>
            <person name="Bloom T."/>
            <person name="Boguslavskiy L."/>
            <person name="Bonnet C."/>
            <person name="Boukhgalter B."/>
            <person name="Bourzgui I."/>
            <person name="Brown A."/>
            <person name="Cahill P."/>
            <person name="Channer S."/>
            <person name="Cheshatsang Y."/>
            <person name="Chuda L."/>
            <person name="Citroen M."/>
            <person name="Collymore A."/>
            <person name="Cooke P."/>
            <person name="Costello M."/>
            <person name="D'Aco K."/>
            <person name="Daza R."/>
            <person name="De Haan G."/>
            <person name="DeGray S."/>
            <person name="DeMaso C."/>
            <person name="Dhargay N."/>
            <person name="Dooley K."/>
            <person name="Dooley E."/>
            <person name="Doricent M."/>
            <person name="Dorje P."/>
            <person name="Dorjee K."/>
            <person name="Dupes A."/>
            <person name="Elong R."/>
            <person name="Falk J."/>
            <person name="Farina A."/>
            <person name="Faro S."/>
            <person name="Ferguson D."/>
            <person name="Fisher S."/>
            <person name="Foley C.D."/>
            <person name="Franke A."/>
            <person name="Friedrich D."/>
            <person name="Gadbois L."/>
            <person name="Gearin G."/>
            <person name="Gearin C.R."/>
            <person name="Giannoukos G."/>
            <person name="Goode T."/>
            <person name="Graham J."/>
            <person name="Grandbois E."/>
            <person name="Grewal S."/>
            <person name="Gyaltsen K."/>
            <person name="Hafez N."/>
            <person name="Hagos B."/>
            <person name="Hall J."/>
            <person name="Henson C."/>
            <person name="Hollinger A."/>
            <person name="Honan T."/>
            <person name="Huard M.D."/>
            <person name="Hughes L."/>
            <person name="Hurhula B."/>
            <person name="Husby M.E."/>
            <person name="Kamat A."/>
            <person name="Kanga B."/>
            <person name="Kashin S."/>
            <person name="Khazanovich D."/>
            <person name="Kisner P."/>
            <person name="Lance K."/>
            <person name="Lara M."/>
            <person name="Lee W."/>
            <person name="Lennon N."/>
            <person name="Letendre F."/>
            <person name="LeVine R."/>
            <person name="Lipovsky A."/>
            <person name="Liu X."/>
            <person name="Liu J."/>
            <person name="Liu S."/>
            <person name="Lokyitsang T."/>
            <person name="Lokyitsang Y."/>
            <person name="Lubonja R."/>
            <person name="Lui A."/>
            <person name="MacDonald P."/>
            <person name="Magnisalis V."/>
            <person name="Maru K."/>
            <person name="Matthews C."/>
            <person name="McCusker W."/>
            <person name="McDonough S."/>
            <person name="Mehta T."/>
            <person name="Meldrim J."/>
            <person name="Meneus L."/>
            <person name="Mihai O."/>
            <person name="Mihalev A."/>
            <person name="Mihova T."/>
            <person name="Mittelman R."/>
            <person name="Mlenga V."/>
            <person name="Montmayeur A."/>
            <person name="Mulrain L."/>
            <person name="Navidi A."/>
            <person name="Naylor J."/>
            <person name="Negash T."/>
            <person name="Nguyen T."/>
            <person name="Nguyen N."/>
            <person name="Nicol R."/>
            <person name="Norbu C."/>
            <person name="Norbu N."/>
            <person name="Novod N."/>
            <person name="O'Neill B."/>
            <person name="Osman S."/>
            <person name="Markiewicz E."/>
            <person name="Oyono O.L."/>
            <person name="Patti C."/>
            <person name="Phunkhang P."/>
            <person name="Pierre F."/>
            <person name="Priest M."/>
            <person name="Raghuraman S."/>
            <person name="Rege F."/>
            <person name="Reyes R."/>
            <person name="Rise C."/>
            <person name="Rogov P."/>
            <person name="Ross K."/>
            <person name="Ryan E."/>
            <person name="Settipalli S."/>
            <person name="Shea T."/>
            <person name="Sherpa N."/>
            <person name="Shi L."/>
            <person name="Shih D."/>
            <person name="Sparrow T."/>
            <person name="Spaulding J."/>
            <person name="Stalker J."/>
            <person name="Stange-Thomann N."/>
            <person name="Stavropoulos S."/>
            <person name="Stone C."/>
            <person name="Strader C."/>
            <person name="Tesfaye S."/>
            <person name="Thomson T."/>
            <person name="Thoulutsang Y."/>
            <person name="Thoulutsang D."/>
            <person name="Topham K."/>
            <person name="Topping I."/>
            <person name="Tsamla T."/>
            <person name="Vassiliev H."/>
            <person name="Vo A."/>
            <person name="Wangchuk T."/>
            <person name="Wangdi T."/>
            <person name="Weiand M."/>
            <person name="Wilkinson J."/>
            <person name="Wilson A."/>
            <person name="Yadav S."/>
            <person name="Young G."/>
            <person name="Yu Q."/>
            <person name="Zembek L."/>
            <person name="Zhong D."/>
            <person name="Zimmer A."/>
            <person name="Zwirko Z."/>
            <person name="Jaffe D.B."/>
            <person name="Alvarez P."/>
            <person name="Brockman W."/>
            <person name="Butler J."/>
            <person name="Chin C."/>
            <person name="Gnerre S."/>
            <person name="MacCallum I."/>
            <person name="Graves J.A."/>
            <person name="Ponting C.P."/>
            <person name="Breen M."/>
            <person name="Samollow P.B."/>
            <person name="Lander E.S."/>
            <person name="Lindblad-Toh K."/>
        </authorList>
    </citation>
    <scope>NUCLEOTIDE SEQUENCE [LARGE SCALE GENOMIC DNA]</scope>
</reference>
<dbReference type="Ensembl" id="ENSMODT00000017533.3">
    <property type="protein sequence ID" value="ENSMODP00000017214.3"/>
    <property type="gene ID" value="ENSMODG00000013769.3"/>
</dbReference>
<dbReference type="eggNOG" id="ENOG502QSC4">
    <property type="taxonomic scope" value="Eukaryota"/>
</dbReference>
<feature type="zinc finger region" description="C3H1-type" evidence="4">
    <location>
        <begin position="147"/>
        <end position="168"/>
    </location>
</feature>
<feature type="region of interest" description="Disordered" evidence="5">
    <location>
        <begin position="415"/>
        <end position="438"/>
    </location>
</feature>